<dbReference type="VEuPathDB" id="VectorBase:LDEU013985"/>
<dbReference type="Pfam" id="PF13894">
    <property type="entry name" value="zf-C2H2_4"/>
    <property type="match status" value="1"/>
</dbReference>
<gene>
    <name evidence="7" type="ORF">B4U80_06921</name>
</gene>
<dbReference type="GO" id="GO:0045944">
    <property type="term" value="P:positive regulation of transcription by RNA polymerase II"/>
    <property type="evidence" value="ECO:0007669"/>
    <property type="project" value="UniProtKB-ARBA"/>
</dbReference>
<dbReference type="GO" id="GO:0005634">
    <property type="term" value="C:nucleus"/>
    <property type="evidence" value="ECO:0007669"/>
    <property type="project" value="UniProtKB-ARBA"/>
</dbReference>
<accession>A0A443RQG0</accession>
<keyword evidence="2" id="KW-0677">Repeat</keyword>
<protein>
    <submittedName>
        <fullName evidence="7">Zinc finger protein 467-like protein</fullName>
    </submittedName>
</protein>
<keyword evidence="3 5" id="KW-0863">Zinc-finger</keyword>
<evidence type="ECO:0000256" key="3">
    <source>
        <dbReference type="ARBA" id="ARBA00022771"/>
    </source>
</evidence>
<keyword evidence="8" id="KW-1185">Reference proteome</keyword>
<proteinExistence type="predicted"/>
<dbReference type="InterPro" id="IPR036236">
    <property type="entry name" value="Znf_C2H2_sf"/>
</dbReference>
<dbReference type="SUPFAM" id="SSF57667">
    <property type="entry name" value="beta-beta-alpha zinc fingers"/>
    <property type="match status" value="1"/>
</dbReference>
<dbReference type="FunFam" id="3.30.160.60:FF:000624">
    <property type="entry name" value="zinc finger protein 697"/>
    <property type="match status" value="1"/>
</dbReference>
<evidence type="ECO:0000313" key="7">
    <source>
        <dbReference type="EMBL" id="RWS17470.1"/>
    </source>
</evidence>
<dbReference type="PROSITE" id="PS50157">
    <property type="entry name" value="ZINC_FINGER_C2H2_2"/>
    <property type="match status" value="1"/>
</dbReference>
<evidence type="ECO:0000256" key="1">
    <source>
        <dbReference type="ARBA" id="ARBA00022723"/>
    </source>
</evidence>
<keyword evidence="1" id="KW-0479">Metal-binding</keyword>
<feature type="domain" description="C2H2-type" evidence="6">
    <location>
        <begin position="16"/>
        <end position="44"/>
    </location>
</feature>
<evidence type="ECO:0000256" key="2">
    <source>
        <dbReference type="ARBA" id="ARBA00022737"/>
    </source>
</evidence>
<dbReference type="OrthoDB" id="6478496at2759"/>
<evidence type="ECO:0000259" key="6">
    <source>
        <dbReference type="PROSITE" id="PS50157"/>
    </source>
</evidence>
<dbReference type="PANTHER" id="PTHR19818">
    <property type="entry name" value="ZINC FINGER PROTEIN ZIC AND GLI"/>
    <property type="match status" value="1"/>
</dbReference>
<evidence type="ECO:0000256" key="5">
    <source>
        <dbReference type="PROSITE-ProRule" id="PRU00042"/>
    </source>
</evidence>
<dbReference type="Proteomes" id="UP000288716">
    <property type="component" value="Unassembled WGS sequence"/>
</dbReference>
<comment type="caution">
    <text evidence="7">The sequence shown here is derived from an EMBL/GenBank/DDBJ whole genome shotgun (WGS) entry which is preliminary data.</text>
</comment>
<dbReference type="EMBL" id="NCKV01046991">
    <property type="protein sequence ID" value="RWS17470.1"/>
    <property type="molecule type" value="Genomic_DNA"/>
</dbReference>
<dbReference type="Gene3D" id="3.30.160.60">
    <property type="entry name" value="Classic Zinc Finger"/>
    <property type="match status" value="2"/>
</dbReference>
<dbReference type="InterPro" id="IPR013087">
    <property type="entry name" value="Znf_C2H2_type"/>
</dbReference>
<dbReference type="AlphaFoldDB" id="A0A443RQG0"/>
<sequence length="79" mass="9807">MFDLHIRCVHLREKPHQCKICEKYFSTKTNLSQHIRAVHKKEKRFQCEEYKKWVFQKSNLEKHIRQMHSMYIVLETLFA</sequence>
<reference evidence="7 8" key="1">
    <citation type="journal article" date="2018" name="Gigascience">
        <title>Genomes of trombidid mites reveal novel predicted allergens and laterally-transferred genes associated with secondary metabolism.</title>
        <authorList>
            <person name="Dong X."/>
            <person name="Chaisiri K."/>
            <person name="Xia D."/>
            <person name="Armstrong S.D."/>
            <person name="Fang Y."/>
            <person name="Donnelly M.J."/>
            <person name="Kadowaki T."/>
            <person name="McGarry J.W."/>
            <person name="Darby A.C."/>
            <person name="Makepeace B.L."/>
        </authorList>
    </citation>
    <scope>NUCLEOTIDE SEQUENCE [LARGE SCALE GENOMIC DNA]</scope>
    <source>
        <strain evidence="7">UoL-UT</strain>
    </source>
</reference>
<dbReference type="PROSITE" id="PS00028">
    <property type="entry name" value="ZINC_FINGER_C2H2_1"/>
    <property type="match status" value="1"/>
</dbReference>
<keyword evidence="4" id="KW-0862">Zinc</keyword>
<dbReference type="PANTHER" id="PTHR19818:SF139">
    <property type="entry name" value="PAIR-RULE PROTEIN ODD-PAIRED"/>
    <property type="match status" value="1"/>
</dbReference>
<dbReference type="SMART" id="SM00355">
    <property type="entry name" value="ZnF_C2H2"/>
    <property type="match status" value="2"/>
</dbReference>
<dbReference type="STRING" id="299467.A0A443RQG0"/>
<dbReference type="GO" id="GO:0008270">
    <property type="term" value="F:zinc ion binding"/>
    <property type="evidence" value="ECO:0007669"/>
    <property type="project" value="UniProtKB-KW"/>
</dbReference>
<evidence type="ECO:0000313" key="8">
    <source>
        <dbReference type="Proteomes" id="UP000288716"/>
    </source>
</evidence>
<dbReference type="InterPro" id="IPR050329">
    <property type="entry name" value="GLI_C2H2-zinc-finger"/>
</dbReference>
<organism evidence="7 8">
    <name type="scientific">Leptotrombidium deliense</name>
    <dbReference type="NCBI Taxonomy" id="299467"/>
    <lineage>
        <taxon>Eukaryota</taxon>
        <taxon>Metazoa</taxon>
        <taxon>Ecdysozoa</taxon>
        <taxon>Arthropoda</taxon>
        <taxon>Chelicerata</taxon>
        <taxon>Arachnida</taxon>
        <taxon>Acari</taxon>
        <taxon>Acariformes</taxon>
        <taxon>Trombidiformes</taxon>
        <taxon>Prostigmata</taxon>
        <taxon>Anystina</taxon>
        <taxon>Parasitengona</taxon>
        <taxon>Trombiculoidea</taxon>
        <taxon>Trombiculidae</taxon>
        <taxon>Leptotrombidium</taxon>
    </lineage>
</organism>
<evidence type="ECO:0000256" key="4">
    <source>
        <dbReference type="ARBA" id="ARBA00022833"/>
    </source>
</evidence>
<dbReference type="GO" id="GO:0000978">
    <property type="term" value="F:RNA polymerase II cis-regulatory region sequence-specific DNA binding"/>
    <property type="evidence" value="ECO:0007669"/>
    <property type="project" value="TreeGrafter"/>
</dbReference>
<dbReference type="GO" id="GO:0000981">
    <property type="term" value="F:DNA-binding transcription factor activity, RNA polymerase II-specific"/>
    <property type="evidence" value="ECO:0007669"/>
    <property type="project" value="TreeGrafter"/>
</dbReference>
<name>A0A443RQG0_9ACAR</name>